<dbReference type="AlphaFoldDB" id="A0A9J6E729"/>
<feature type="region of interest" description="Disordered" evidence="3">
    <location>
        <begin position="1"/>
        <end position="27"/>
    </location>
</feature>
<dbReference type="Proteomes" id="UP000821866">
    <property type="component" value="Chromosome 3"/>
</dbReference>
<dbReference type="PANTHER" id="PTHR12611:SF0">
    <property type="entry name" value="PURINE-RICH BINDING PROTEIN-ALPHA, ISOFORM B"/>
    <property type="match status" value="1"/>
</dbReference>
<evidence type="ECO:0000256" key="1">
    <source>
        <dbReference type="ARBA" id="ARBA00009251"/>
    </source>
</evidence>
<gene>
    <name evidence="4" type="ORF">HPB51_006566</name>
</gene>
<comment type="caution">
    <text evidence="4">The sequence shown here is derived from an EMBL/GenBank/DDBJ whole genome shotgun (WGS) entry which is preliminary data.</text>
</comment>
<dbReference type="InterPro" id="IPR006628">
    <property type="entry name" value="PUR-bd_fam"/>
</dbReference>
<dbReference type="FunFam" id="3.30.2450.30:FF:000003">
    <property type="entry name" value="Histone acetyltransferase"/>
    <property type="match status" value="1"/>
</dbReference>
<feature type="compositionally biased region" description="Basic and acidic residues" evidence="3">
    <location>
        <begin position="1"/>
        <end position="19"/>
    </location>
</feature>
<organism evidence="4 5">
    <name type="scientific">Rhipicephalus microplus</name>
    <name type="common">Cattle tick</name>
    <name type="synonym">Boophilus microplus</name>
    <dbReference type="NCBI Taxonomy" id="6941"/>
    <lineage>
        <taxon>Eukaryota</taxon>
        <taxon>Metazoa</taxon>
        <taxon>Ecdysozoa</taxon>
        <taxon>Arthropoda</taxon>
        <taxon>Chelicerata</taxon>
        <taxon>Arachnida</taxon>
        <taxon>Acari</taxon>
        <taxon>Parasitiformes</taxon>
        <taxon>Ixodida</taxon>
        <taxon>Ixodoidea</taxon>
        <taxon>Ixodidae</taxon>
        <taxon>Rhipicephalinae</taxon>
        <taxon>Rhipicephalus</taxon>
        <taxon>Boophilus</taxon>
    </lineage>
</organism>
<dbReference type="EMBL" id="JABSTU010000005">
    <property type="protein sequence ID" value="KAH8030134.1"/>
    <property type="molecule type" value="Genomic_DNA"/>
</dbReference>
<feature type="region of interest" description="Disordered" evidence="3">
    <location>
        <begin position="150"/>
        <end position="181"/>
    </location>
</feature>
<accession>A0A9J6E729</accession>
<dbReference type="GO" id="GO:0032422">
    <property type="term" value="F:purine-rich negative regulatory element binding"/>
    <property type="evidence" value="ECO:0007669"/>
    <property type="project" value="InterPro"/>
</dbReference>
<proteinExistence type="inferred from homology"/>
<comment type="similarity">
    <text evidence="1">Belongs to the PUR DNA-binding protein family.</text>
</comment>
<feature type="compositionally biased region" description="Basic and acidic residues" evidence="3">
    <location>
        <begin position="166"/>
        <end position="181"/>
    </location>
</feature>
<evidence type="ECO:0000313" key="4">
    <source>
        <dbReference type="EMBL" id="KAH8030134.1"/>
    </source>
</evidence>
<dbReference type="Gene3D" id="3.30.2450.30">
    <property type="match status" value="1"/>
</dbReference>
<protein>
    <submittedName>
        <fullName evidence="4">Uncharacterized protein</fullName>
    </submittedName>
</protein>
<dbReference type="VEuPathDB" id="VectorBase:LOC119165683"/>
<evidence type="ECO:0000256" key="3">
    <source>
        <dbReference type="SAM" id="MobiDB-lite"/>
    </source>
</evidence>
<dbReference type="GO" id="GO:0000977">
    <property type="term" value="F:RNA polymerase II transcription regulatory region sequence-specific DNA binding"/>
    <property type="evidence" value="ECO:0007669"/>
    <property type="project" value="InterPro"/>
</dbReference>
<dbReference type="GO" id="GO:0005634">
    <property type="term" value="C:nucleus"/>
    <property type="evidence" value="ECO:0007669"/>
    <property type="project" value="TreeGrafter"/>
</dbReference>
<name>A0A9J6E729_RHIMP</name>
<evidence type="ECO:0000256" key="2">
    <source>
        <dbReference type="ARBA" id="ARBA00023125"/>
    </source>
</evidence>
<dbReference type="SMART" id="SM00712">
    <property type="entry name" value="PUR"/>
    <property type="match status" value="2"/>
</dbReference>
<dbReference type="PANTHER" id="PTHR12611">
    <property type="entry name" value="PUR-TRANSCRIPTIONAL ACTIVATOR"/>
    <property type="match status" value="1"/>
</dbReference>
<reference evidence="4" key="1">
    <citation type="journal article" date="2020" name="Cell">
        <title>Large-Scale Comparative Analyses of Tick Genomes Elucidate Their Genetic Diversity and Vector Capacities.</title>
        <authorList>
            <consortium name="Tick Genome and Microbiome Consortium (TIGMIC)"/>
            <person name="Jia N."/>
            <person name="Wang J."/>
            <person name="Shi W."/>
            <person name="Du L."/>
            <person name="Sun Y."/>
            <person name="Zhan W."/>
            <person name="Jiang J.F."/>
            <person name="Wang Q."/>
            <person name="Zhang B."/>
            <person name="Ji P."/>
            <person name="Bell-Sakyi L."/>
            <person name="Cui X.M."/>
            <person name="Yuan T.T."/>
            <person name="Jiang B.G."/>
            <person name="Yang W.F."/>
            <person name="Lam T.T."/>
            <person name="Chang Q.C."/>
            <person name="Ding S.J."/>
            <person name="Wang X.J."/>
            <person name="Zhu J.G."/>
            <person name="Ruan X.D."/>
            <person name="Zhao L."/>
            <person name="Wei J.T."/>
            <person name="Ye R.Z."/>
            <person name="Que T.C."/>
            <person name="Du C.H."/>
            <person name="Zhou Y.H."/>
            <person name="Cheng J.X."/>
            <person name="Dai P.F."/>
            <person name="Guo W.B."/>
            <person name="Han X.H."/>
            <person name="Huang E.J."/>
            <person name="Li L.F."/>
            <person name="Wei W."/>
            <person name="Gao Y.C."/>
            <person name="Liu J.Z."/>
            <person name="Shao H.Z."/>
            <person name="Wang X."/>
            <person name="Wang C.C."/>
            <person name="Yang T.C."/>
            <person name="Huo Q.B."/>
            <person name="Li W."/>
            <person name="Chen H.Y."/>
            <person name="Chen S.E."/>
            <person name="Zhou L.G."/>
            <person name="Ni X.B."/>
            <person name="Tian J.H."/>
            <person name="Sheng Y."/>
            <person name="Liu T."/>
            <person name="Pan Y.S."/>
            <person name="Xia L.Y."/>
            <person name="Li J."/>
            <person name="Zhao F."/>
            <person name="Cao W.C."/>
        </authorList>
    </citation>
    <scope>NUCLEOTIDE SEQUENCE</scope>
    <source>
        <strain evidence="4">Rmic-2018</strain>
    </source>
</reference>
<dbReference type="GO" id="GO:0000981">
    <property type="term" value="F:DNA-binding transcription factor activity, RNA polymerase II-specific"/>
    <property type="evidence" value="ECO:0007669"/>
    <property type="project" value="TreeGrafter"/>
</dbReference>
<sequence length="181" mass="20784">MNESAPQHDHGHVETRRAPCTDSSKGNAINSEQELATKMLQIQSKRFYLDVKQNRRGRVIKVAEVQQVGVVGRKSRLFLAMSTAAEFRDHPTSFNELYASLGPPNPEKLPEDGKLKSEIMIKDNRRYYLDLKENSRGRFLRVSQTIARAENNRRRRSVHGVRRTRAREIRNSDGQRKNAAS</sequence>
<keyword evidence="2" id="KW-0238">DNA-binding</keyword>
<keyword evidence="5" id="KW-1185">Reference proteome</keyword>
<reference evidence="4" key="2">
    <citation type="submission" date="2021-09" db="EMBL/GenBank/DDBJ databases">
        <authorList>
            <person name="Jia N."/>
            <person name="Wang J."/>
            <person name="Shi W."/>
            <person name="Du L."/>
            <person name="Sun Y."/>
            <person name="Zhan W."/>
            <person name="Jiang J."/>
            <person name="Wang Q."/>
            <person name="Zhang B."/>
            <person name="Ji P."/>
            <person name="Sakyi L.B."/>
            <person name="Cui X."/>
            <person name="Yuan T."/>
            <person name="Jiang B."/>
            <person name="Yang W."/>
            <person name="Lam T.T.-Y."/>
            <person name="Chang Q."/>
            <person name="Ding S."/>
            <person name="Wang X."/>
            <person name="Zhu J."/>
            <person name="Ruan X."/>
            <person name="Zhao L."/>
            <person name="Wei J."/>
            <person name="Que T."/>
            <person name="Du C."/>
            <person name="Cheng J."/>
            <person name="Dai P."/>
            <person name="Han X."/>
            <person name="Huang E."/>
            <person name="Gao Y."/>
            <person name="Liu J."/>
            <person name="Shao H."/>
            <person name="Ye R."/>
            <person name="Li L."/>
            <person name="Wei W."/>
            <person name="Wang X."/>
            <person name="Wang C."/>
            <person name="Huo Q."/>
            <person name="Li W."/>
            <person name="Guo W."/>
            <person name="Chen H."/>
            <person name="Chen S."/>
            <person name="Zhou L."/>
            <person name="Zhou L."/>
            <person name="Ni X."/>
            <person name="Tian J."/>
            <person name="Zhou Y."/>
            <person name="Sheng Y."/>
            <person name="Liu T."/>
            <person name="Pan Y."/>
            <person name="Xia L."/>
            <person name="Li J."/>
            <person name="Zhao F."/>
            <person name="Cao W."/>
        </authorList>
    </citation>
    <scope>NUCLEOTIDE SEQUENCE</scope>
    <source>
        <strain evidence="4">Rmic-2018</strain>
        <tissue evidence="4">Larvae</tissue>
    </source>
</reference>
<feature type="compositionally biased region" description="Basic residues" evidence="3">
    <location>
        <begin position="153"/>
        <end position="165"/>
    </location>
</feature>
<dbReference type="Pfam" id="PF04845">
    <property type="entry name" value="PurA"/>
    <property type="match status" value="1"/>
</dbReference>
<evidence type="ECO:0000313" key="5">
    <source>
        <dbReference type="Proteomes" id="UP000821866"/>
    </source>
</evidence>